<reference evidence="1" key="1">
    <citation type="submission" date="2022-05" db="EMBL/GenBank/DDBJ databases">
        <authorList>
            <person name="Okamura Y."/>
        </authorList>
    </citation>
    <scope>NUCLEOTIDE SEQUENCE</scope>
</reference>
<evidence type="ECO:0000313" key="1">
    <source>
        <dbReference type="EMBL" id="CAH3918556.1"/>
    </source>
</evidence>
<accession>A0A9P0SR36</accession>
<proteinExistence type="predicted"/>
<sequence>MNKVQRDGVRMLGHNFSSFEMRRFDKRVDQLILGTYKVGVSAIHCVGRGRRLPMSGVRMPMTHFALVRSASYQPWRIREFAARADIVTRNGHGYDKSI</sequence>
<dbReference type="EMBL" id="CALOZG010000001">
    <property type="protein sequence ID" value="CAH3918556.1"/>
    <property type="molecule type" value="Genomic_DNA"/>
</dbReference>
<keyword evidence="2" id="KW-1185">Reference proteome</keyword>
<organism evidence="1 2">
    <name type="scientific">Pieris brassicae</name>
    <name type="common">White butterfly</name>
    <name type="synonym">Large white butterfly</name>
    <dbReference type="NCBI Taxonomy" id="7116"/>
    <lineage>
        <taxon>Eukaryota</taxon>
        <taxon>Metazoa</taxon>
        <taxon>Ecdysozoa</taxon>
        <taxon>Arthropoda</taxon>
        <taxon>Hexapoda</taxon>
        <taxon>Insecta</taxon>
        <taxon>Pterygota</taxon>
        <taxon>Neoptera</taxon>
        <taxon>Endopterygota</taxon>
        <taxon>Lepidoptera</taxon>
        <taxon>Glossata</taxon>
        <taxon>Ditrysia</taxon>
        <taxon>Papilionoidea</taxon>
        <taxon>Pieridae</taxon>
        <taxon>Pierinae</taxon>
        <taxon>Pieris</taxon>
    </lineage>
</organism>
<evidence type="ECO:0000313" key="2">
    <source>
        <dbReference type="Proteomes" id="UP001152562"/>
    </source>
</evidence>
<comment type="caution">
    <text evidence="1">The sequence shown here is derived from an EMBL/GenBank/DDBJ whole genome shotgun (WGS) entry which is preliminary data.</text>
</comment>
<dbReference type="AlphaFoldDB" id="A0A9P0SR36"/>
<gene>
    <name evidence="1" type="ORF">PIBRA_LOCUS1066</name>
</gene>
<name>A0A9P0SR36_PIEBR</name>
<protein>
    <submittedName>
        <fullName evidence="1">Uncharacterized protein</fullName>
    </submittedName>
</protein>
<dbReference type="Proteomes" id="UP001152562">
    <property type="component" value="Unassembled WGS sequence"/>
</dbReference>